<evidence type="ECO:0000259" key="1">
    <source>
        <dbReference type="Pfam" id="PF04965"/>
    </source>
</evidence>
<organism evidence="2 3">
    <name type="scientific">Roseateles amylovorans</name>
    <dbReference type="NCBI Taxonomy" id="2978473"/>
    <lineage>
        <taxon>Bacteria</taxon>
        <taxon>Pseudomonadati</taxon>
        <taxon>Pseudomonadota</taxon>
        <taxon>Betaproteobacteria</taxon>
        <taxon>Burkholderiales</taxon>
        <taxon>Sphaerotilaceae</taxon>
        <taxon>Roseateles</taxon>
    </lineage>
</organism>
<protein>
    <submittedName>
        <fullName evidence="2">GPW/gp25 family protein</fullName>
    </submittedName>
</protein>
<dbReference type="RefSeq" id="WP_261758986.1">
    <property type="nucleotide sequence ID" value="NZ_CP104562.2"/>
</dbReference>
<gene>
    <name evidence="2" type="ORF">N4261_04300</name>
</gene>
<accession>A0ABY6B263</accession>
<dbReference type="Gene3D" id="3.10.450.40">
    <property type="match status" value="1"/>
</dbReference>
<proteinExistence type="predicted"/>
<name>A0ABY6B263_9BURK</name>
<dbReference type="InterPro" id="IPR007048">
    <property type="entry name" value="IraD/Gp25-like"/>
</dbReference>
<dbReference type="Pfam" id="PF04965">
    <property type="entry name" value="GPW_gp25"/>
    <property type="match status" value="1"/>
</dbReference>
<sequence>MTSIFGRSLSFPPRVGSDGRFVWSQGETNIRESIAVILKTEPGERVGLPEFGAGLASFLFEPNNAATHARVQDAAQRALARWEPRIQVESLDMAVDPDDAENALMTITYKLVATATRERLTVGIALAAG</sequence>
<evidence type="ECO:0000313" key="2">
    <source>
        <dbReference type="EMBL" id="UXH79166.1"/>
    </source>
</evidence>
<keyword evidence="3" id="KW-1185">Reference proteome</keyword>
<dbReference type="SUPFAM" id="SSF160719">
    <property type="entry name" value="gpW/gp25-like"/>
    <property type="match status" value="1"/>
</dbReference>
<evidence type="ECO:0000313" key="3">
    <source>
        <dbReference type="Proteomes" id="UP001064933"/>
    </source>
</evidence>
<dbReference type="Proteomes" id="UP001064933">
    <property type="component" value="Chromosome"/>
</dbReference>
<dbReference type="EMBL" id="CP104562">
    <property type="protein sequence ID" value="UXH79166.1"/>
    <property type="molecule type" value="Genomic_DNA"/>
</dbReference>
<reference evidence="2" key="1">
    <citation type="submission" date="2022-10" db="EMBL/GenBank/DDBJ databases">
        <title>Characterization and whole genome sequencing of a new Roseateles species, isolated from fresh water.</title>
        <authorList>
            <person name="Guliayeva D.Y."/>
            <person name="Akhremchuk A.E."/>
            <person name="Sikolenko M.A."/>
            <person name="Valentovich L.N."/>
            <person name="Sidarenka A.V."/>
        </authorList>
    </citation>
    <scope>NUCLEOTIDE SEQUENCE</scope>
    <source>
        <strain evidence="2">BIM B-1768</strain>
    </source>
</reference>
<feature type="domain" description="IraD/Gp25-like" evidence="1">
    <location>
        <begin position="25"/>
        <end position="114"/>
    </location>
</feature>